<dbReference type="InterPro" id="IPR001647">
    <property type="entry name" value="HTH_TetR"/>
</dbReference>
<name>A0ABP6HA44_9ACTN</name>
<dbReference type="Gene3D" id="1.10.10.60">
    <property type="entry name" value="Homeodomain-like"/>
    <property type="match status" value="1"/>
</dbReference>
<reference evidence="7" key="1">
    <citation type="journal article" date="2019" name="Int. J. Syst. Evol. Microbiol.">
        <title>The Global Catalogue of Microorganisms (GCM) 10K type strain sequencing project: providing services to taxonomists for standard genome sequencing and annotation.</title>
        <authorList>
            <consortium name="The Broad Institute Genomics Platform"/>
            <consortium name="The Broad Institute Genome Sequencing Center for Infectious Disease"/>
            <person name="Wu L."/>
            <person name="Ma J."/>
        </authorList>
    </citation>
    <scope>NUCLEOTIDE SEQUENCE [LARGE SCALE GENOMIC DNA]</scope>
    <source>
        <strain evidence="7">JCM 8201</strain>
    </source>
</reference>
<evidence type="ECO:0000256" key="3">
    <source>
        <dbReference type="ARBA" id="ARBA00023163"/>
    </source>
</evidence>
<dbReference type="EMBL" id="BAAATZ010000037">
    <property type="protein sequence ID" value="GAA2738136.1"/>
    <property type="molecule type" value="Genomic_DNA"/>
</dbReference>
<accession>A0ABP6HA44</accession>
<dbReference type="SUPFAM" id="SSF46689">
    <property type="entry name" value="Homeodomain-like"/>
    <property type="match status" value="1"/>
</dbReference>
<evidence type="ECO:0000256" key="4">
    <source>
        <dbReference type="PROSITE-ProRule" id="PRU00335"/>
    </source>
</evidence>
<dbReference type="RefSeq" id="WP_344457731.1">
    <property type="nucleotide sequence ID" value="NZ_BAAATZ010000037.1"/>
</dbReference>
<evidence type="ECO:0000259" key="5">
    <source>
        <dbReference type="PROSITE" id="PS50977"/>
    </source>
</evidence>
<dbReference type="PROSITE" id="PS01081">
    <property type="entry name" value="HTH_TETR_1"/>
    <property type="match status" value="1"/>
</dbReference>
<protein>
    <recommendedName>
        <fullName evidence="5">HTH tetR-type domain-containing protein</fullName>
    </recommendedName>
</protein>
<feature type="DNA-binding region" description="H-T-H motif" evidence="4">
    <location>
        <begin position="35"/>
        <end position="54"/>
    </location>
</feature>
<dbReference type="Gene3D" id="1.10.357.10">
    <property type="entry name" value="Tetracycline Repressor, domain 2"/>
    <property type="match status" value="1"/>
</dbReference>
<dbReference type="InterPro" id="IPR023772">
    <property type="entry name" value="DNA-bd_HTH_TetR-type_CS"/>
</dbReference>
<dbReference type="InterPro" id="IPR041347">
    <property type="entry name" value="MftR_C"/>
</dbReference>
<evidence type="ECO:0000313" key="7">
    <source>
        <dbReference type="Proteomes" id="UP001501842"/>
    </source>
</evidence>
<gene>
    <name evidence="6" type="ORF">GCM10010439_70970</name>
</gene>
<dbReference type="PROSITE" id="PS50977">
    <property type="entry name" value="HTH_TETR_2"/>
    <property type="match status" value="1"/>
</dbReference>
<dbReference type="Proteomes" id="UP001501842">
    <property type="component" value="Unassembled WGS sequence"/>
</dbReference>
<proteinExistence type="predicted"/>
<keyword evidence="3" id="KW-0804">Transcription</keyword>
<keyword evidence="7" id="KW-1185">Reference proteome</keyword>
<comment type="caution">
    <text evidence="6">The sequence shown here is derived from an EMBL/GenBank/DDBJ whole genome shotgun (WGS) entry which is preliminary data.</text>
</comment>
<evidence type="ECO:0000256" key="1">
    <source>
        <dbReference type="ARBA" id="ARBA00023015"/>
    </source>
</evidence>
<dbReference type="Pfam" id="PF17754">
    <property type="entry name" value="TetR_C_14"/>
    <property type="match status" value="1"/>
</dbReference>
<sequence length="210" mass="23583">MKVGGLRELKKQRTRLALIDSALELFLAHGYESTTIDEIAAAADVSQRTFFRYFATKEDVVTGLVLEYDSHLVERVRALPEDESVPGVLLAALRGLLERLERGDSVQMKRMWRLRRVLETNPCLIAAYLTRYSRTSGVLVAELARRMDVDPALDLRPRLLASIYLGAVRVGFEDCACREVFEPGEVVKRVEESVTLALGALREDWTCSPG</sequence>
<feature type="domain" description="HTH tetR-type" evidence="5">
    <location>
        <begin position="12"/>
        <end position="72"/>
    </location>
</feature>
<dbReference type="PANTHER" id="PTHR30055:SF238">
    <property type="entry name" value="MYCOFACTOCIN BIOSYNTHESIS TRANSCRIPTIONAL REGULATOR MFTR-RELATED"/>
    <property type="match status" value="1"/>
</dbReference>
<dbReference type="InterPro" id="IPR050109">
    <property type="entry name" value="HTH-type_TetR-like_transc_reg"/>
</dbReference>
<keyword evidence="1" id="KW-0805">Transcription regulation</keyword>
<dbReference type="PANTHER" id="PTHR30055">
    <property type="entry name" value="HTH-TYPE TRANSCRIPTIONAL REGULATOR RUTR"/>
    <property type="match status" value="1"/>
</dbReference>
<dbReference type="PRINTS" id="PR00455">
    <property type="entry name" value="HTHTETR"/>
</dbReference>
<evidence type="ECO:0000313" key="6">
    <source>
        <dbReference type="EMBL" id="GAA2738136.1"/>
    </source>
</evidence>
<dbReference type="Pfam" id="PF00440">
    <property type="entry name" value="TetR_N"/>
    <property type="match status" value="1"/>
</dbReference>
<evidence type="ECO:0000256" key="2">
    <source>
        <dbReference type="ARBA" id="ARBA00023125"/>
    </source>
</evidence>
<organism evidence="6 7">
    <name type="scientific">Actinocorallia aurantiaca</name>
    <dbReference type="NCBI Taxonomy" id="46204"/>
    <lineage>
        <taxon>Bacteria</taxon>
        <taxon>Bacillati</taxon>
        <taxon>Actinomycetota</taxon>
        <taxon>Actinomycetes</taxon>
        <taxon>Streptosporangiales</taxon>
        <taxon>Thermomonosporaceae</taxon>
        <taxon>Actinocorallia</taxon>
    </lineage>
</organism>
<dbReference type="InterPro" id="IPR009057">
    <property type="entry name" value="Homeodomain-like_sf"/>
</dbReference>
<keyword evidence="2 4" id="KW-0238">DNA-binding</keyword>